<reference evidence="4" key="1">
    <citation type="journal article" date="2016" name="Mol. Ecol. Resour.">
        <title>Evaluation of the impact of RNA preservation methods of spiders for de novo transcriptome assembly.</title>
        <authorList>
            <person name="Kono N."/>
            <person name="Nakamura H."/>
            <person name="Ito Y."/>
            <person name="Tomita M."/>
            <person name="Arakawa K."/>
        </authorList>
    </citation>
    <scope>NUCLEOTIDE SEQUENCE</scope>
    <source>
        <tissue evidence="4">Whole body</tissue>
    </source>
</reference>
<name>A0A2L2YF27_PARTP</name>
<proteinExistence type="evidence at transcript level"/>
<dbReference type="EMBL" id="IAAA01027482">
    <property type="protein sequence ID" value="LAA06719.1"/>
    <property type="molecule type" value="mRNA"/>
</dbReference>
<sequence length="104" mass="11658">MSLLFTGSPKVHSIPRHVLVQKMLEENNFLIKIIKYYQNRGRAIEVHQLLQVLHRNMILLGSIADEIYNISSNDAPNSTTSSDEQTSGTQDTGSSDDQQVQSNT</sequence>
<dbReference type="EMBL" id="IAAA01027481">
    <property type="protein sequence ID" value="LAA06715.1"/>
    <property type="molecule type" value="mRNA"/>
</dbReference>
<comment type="similarity">
    <text evidence="1">Belongs to the SS18 family.</text>
</comment>
<dbReference type="InterPro" id="IPR007726">
    <property type="entry name" value="SS18_N"/>
</dbReference>
<feature type="region of interest" description="Disordered" evidence="2">
    <location>
        <begin position="71"/>
        <end position="104"/>
    </location>
</feature>
<dbReference type="Pfam" id="PF05030">
    <property type="entry name" value="SSXT"/>
    <property type="match status" value="1"/>
</dbReference>
<evidence type="ECO:0000256" key="2">
    <source>
        <dbReference type="SAM" id="MobiDB-lite"/>
    </source>
</evidence>
<organism evidence="4">
    <name type="scientific">Parasteatoda tepidariorum</name>
    <name type="common">Common house spider</name>
    <name type="synonym">Achaearanea tepidariorum</name>
    <dbReference type="NCBI Taxonomy" id="114398"/>
    <lineage>
        <taxon>Eukaryota</taxon>
        <taxon>Metazoa</taxon>
        <taxon>Ecdysozoa</taxon>
        <taxon>Arthropoda</taxon>
        <taxon>Chelicerata</taxon>
        <taxon>Arachnida</taxon>
        <taxon>Araneae</taxon>
        <taxon>Araneomorphae</taxon>
        <taxon>Entelegynae</taxon>
        <taxon>Araneoidea</taxon>
        <taxon>Theridiidae</taxon>
        <taxon>Parasteatoda</taxon>
    </lineage>
</organism>
<evidence type="ECO:0000259" key="3">
    <source>
        <dbReference type="Pfam" id="PF05030"/>
    </source>
</evidence>
<evidence type="ECO:0000256" key="1">
    <source>
        <dbReference type="ARBA" id="ARBA00007945"/>
    </source>
</evidence>
<dbReference type="OrthoDB" id="10265171at2759"/>
<evidence type="ECO:0000313" key="4">
    <source>
        <dbReference type="EMBL" id="LAA06719.1"/>
    </source>
</evidence>
<accession>A0A2L2YF27</accession>
<protein>
    <submittedName>
        <fullName evidence="4">Protein SSXT</fullName>
    </submittedName>
</protein>
<dbReference type="AlphaFoldDB" id="A0A2L2YF27"/>
<feature type="domain" description="SS18 N-terminal" evidence="3">
    <location>
        <begin position="20"/>
        <end position="72"/>
    </location>
</feature>